<evidence type="ECO:0000313" key="2">
    <source>
        <dbReference type="Proteomes" id="UP000314294"/>
    </source>
</evidence>
<reference evidence="1 2" key="1">
    <citation type="submission" date="2019-03" db="EMBL/GenBank/DDBJ databases">
        <title>First draft genome of Liparis tanakae, snailfish: a comprehensive survey of snailfish specific genes.</title>
        <authorList>
            <person name="Kim W."/>
            <person name="Song I."/>
            <person name="Jeong J.-H."/>
            <person name="Kim D."/>
            <person name="Kim S."/>
            <person name="Ryu S."/>
            <person name="Song J.Y."/>
            <person name="Lee S.K."/>
        </authorList>
    </citation>
    <scope>NUCLEOTIDE SEQUENCE [LARGE SCALE GENOMIC DNA]</scope>
    <source>
        <tissue evidence="1">Muscle</tissue>
    </source>
</reference>
<gene>
    <name evidence="1" type="ORF">EYF80_009657</name>
</gene>
<proteinExistence type="predicted"/>
<protein>
    <submittedName>
        <fullName evidence="1">Uncharacterized protein</fullName>
    </submittedName>
</protein>
<comment type="caution">
    <text evidence="1">The sequence shown here is derived from an EMBL/GenBank/DDBJ whole genome shotgun (WGS) entry which is preliminary data.</text>
</comment>
<evidence type="ECO:0000313" key="1">
    <source>
        <dbReference type="EMBL" id="TNN80145.1"/>
    </source>
</evidence>
<sequence>MANEANKVMECKKVNETIKETEEWLRAADRDRAAAERDSLPLISGSPVFNTAACHSVSTSRVAAQIKSHLRAWTGTIRRCVKLPDSKLNYFRRKYRAGPNHLTFSSFLATDPRCQWRRRKSTLKVIVAAPFFSSCYFKVEKLHSGDLKTTVVLLMKAKYYFKFVLYVTGVLGWTQMHDSGDELESNLLYSKFPQEQNGREQMNTLGNAGELGHEEHKTIWQRTSGSEGAK</sequence>
<dbReference type="AlphaFoldDB" id="A0A4Z2IQF2"/>
<name>A0A4Z2IQF2_9TELE</name>
<dbReference type="Proteomes" id="UP000314294">
    <property type="component" value="Unassembled WGS sequence"/>
</dbReference>
<dbReference type="EMBL" id="SRLO01000057">
    <property type="protein sequence ID" value="TNN80145.1"/>
    <property type="molecule type" value="Genomic_DNA"/>
</dbReference>
<organism evidence="1 2">
    <name type="scientific">Liparis tanakae</name>
    <name type="common">Tanaka's snailfish</name>
    <dbReference type="NCBI Taxonomy" id="230148"/>
    <lineage>
        <taxon>Eukaryota</taxon>
        <taxon>Metazoa</taxon>
        <taxon>Chordata</taxon>
        <taxon>Craniata</taxon>
        <taxon>Vertebrata</taxon>
        <taxon>Euteleostomi</taxon>
        <taxon>Actinopterygii</taxon>
        <taxon>Neopterygii</taxon>
        <taxon>Teleostei</taxon>
        <taxon>Neoteleostei</taxon>
        <taxon>Acanthomorphata</taxon>
        <taxon>Eupercaria</taxon>
        <taxon>Perciformes</taxon>
        <taxon>Cottioidei</taxon>
        <taxon>Cottales</taxon>
        <taxon>Liparidae</taxon>
        <taxon>Liparis</taxon>
    </lineage>
</organism>
<accession>A0A4Z2IQF2</accession>
<keyword evidence="2" id="KW-1185">Reference proteome</keyword>